<accession>A0AAD9CY18</accession>
<dbReference type="InterPro" id="IPR006598">
    <property type="entry name" value="CAP10"/>
</dbReference>
<organism evidence="2 3">
    <name type="scientific">Papiliotrema laurentii</name>
    <name type="common">Cryptococcus laurentii</name>
    <dbReference type="NCBI Taxonomy" id="5418"/>
    <lineage>
        <taxon>Eukaryota</taxon>
        <taxon>Fungi</taxon>
        <taxon>Dikarya</taxon>
        <taxon>Basidiomycota</taxon>
        <taxon>Agaricomycotina</taxon>
        <taxon>Tremellomycetes</taxon>
        <taxon>Tremellales</taxon>
        <taxon>Rhynchogastremaceae</taxon>
        <taxon>Papiliotrema</taxon>
    </lineage>
</organism>
<dbReference type="EMBL" id="JAODAN010000007">
    <property type="protein sequence ID" value="KAK1922854.1"/>
    <property type="molecule type" value="Genomic_DNA"/>
</dbReference>
<evidence type="ECO:0000313" key="2">
    <source>
        <dbReference type="EMBL" id="KAK1922854.1"/>
    </source>
</evidence>
<gene>
    <name evidence="2" type="ORF">DB88DRAFT_492946</name>
</gene>
<evidence type="ECO:0000313" key="3">
    <source>
        <dbReference type="Proteomes" id="UP001182556"/>
    </source>
</evidence>
<feature type="domain" description="Glycosyl transferase CAP10" evidence="1">
    <location>
        <begin position="342"/>
        <end position="615"/>
    </location>
</feature>
<sequence>MVAKQRAKRLWSPRVYFLHATRDIRENGIRSWVSRLPVVRQIRANRRVRLVALCLVFLLSLLLWLSGPSAADYPVLFPPANTSLVDVTFQELKRDIAAGLYADRLHPVIDGELVVDEALERVIHPIDQMIITAREEWEDKLKRQSRTLRQAVREYRRRYGREPPKGFDHWWAFVVDNDIPLPDEYDRVDTDLAMFHGVPPQELRRLNDEVQTSKDTFTLTVANHRLKTKRTFGRHDYGRAMADFREQVELIKPVLAFLPDMNVSYSIHDIAQRHISWDHRLALTENRAYTDPSYKMKGFHGLDLACPPGSRAGRRMSDNPVGYGGVSGAGPRRKTFTTSIRHATDLCLHPEYADIHGTTAKKEPRSNDRLPLLIFTLSKTSVHFDPQGASLSQWKNPARAPYLPWDRKYKKRIVWRGSGSGTSNSNQWPWRQTPRFRLVNLTSSPWGDEVEILDPNGAGRVSLPRDQAGEMLFDFHFANEHAKAVQCSEEDGTCDTIRREFPISRDMARSEAVKYRYIADVDGNGWSGRFQQLLLTGSLIFKSTLIVEWWHDRMQPWVHYVPVNLDYSDLYDSVAYFQTHDDRAREIAETGRAWAMTSWRKVDLVAYNFRLYLEWARSLSDQREDFVYHPSMERLRTGV</sequence>
<proteinExistence type="predicted"/>
<keyword evidence="2" id="KW-0808">Transferase</keyword>
<dbReference type="GO" id="GO:0016740">
    <property type="term" value="F:transferase activity"/>
    <property type="evidence" value="ECO:0007669"/>
    <property type="project" value="UniProtKB-KW"/>
</dbReference>
<keyword evidence="3" id="KW-1185">Reference proteome</keyword>
<dbReference type="Pfam" id="PF05686">
    <property type="entry name" value="Glyco_transf_90"/>
    <property type="match status" value="1"/>
</dbReference>
<comment type="caution">
    <text evidence="2">The sequence shown here is derived from an EMBL/GenBank/DDBJ whole genome shotgun (WGS) entry which is preliminary data.</text>
</comment>
<dbReference type="PANTHER" id="PTHR12203">
    <property type="entry name" value="KDEL LYS-ASP-GLU-LEU CONTAINING - RELATED"/>
    <property type="match status" value="1"/>
</dbReference>
<protein>
    <submittedName>
        <fullName evidence="2">Glycosyl transferase family 90-domain-containing protein</fullName>
    </submittedName>
</protein>
<dbReference type="AlphaFoldDB" id="A0AAD9CY18"/>
<dbReference type="PANTHER" id="PTHR12203:SF118">
    <property type="entry name" value="BETA-1,2-XYLOSYLTRANSFERASE 1"/>
    <property type="match status" value="1"/>
</dbReference>
<dbReference type="Proteomes" id="UP001182556">
    <property type="component" value="Unassembled WGS sequence"/>
</dbReference>
<evidence type="ECO:0000259" key="1">
    <source>
        <dbReference type="SMART" id="SM00672"/>
    </source>
</evidence>
<name>A0AAD9CY18_PAPLA</name>
<dbReference type="InterPro" id="IPR051091">
    <property type="entry name" value="O-Glucosyltr/Glycosyltrsf_90"/>
</dbReference>
<dbReference type="SMART" id="SM00672">
    <property type="entry name" value="CAP10"/>
    <property type="match status" value="1"/>
</dbReference>
<reference evidence="2" key="1">
    <citation type="submission" date="2023-02" db="EMBL/GenBank/DDBJ databases">
        <title>Identification and recombinant expression of a fungal hydrolase from Papiliotrema laurentii that hydrolyzes apple cutin and clears colloidal polyester polyurethane.</title>
        <authorList>
            <consortium name="DOE Joint Genome Institute"/>
            <person name="Roman V.A."/>
            <person name="Bojanowski C."/>
            <person name="Crable B.R."/>
            <person name="Wagner D.N."/>
            <person name="Hung C.S."/>
            <person name="Nadeau L.J."/>
            <person name="Schratz L."/>
            <person name="Haridas S."/>
            <person name="Pangilinan J."/>
            <person name="Lipzen A."/>
            <person name="Na H."/>
            <person name="Yan M."/>
            <person name="Ng V."/>
            <person name="Grigoriev I.V."/>
            <person name="Spatafora J.W."/>
            <person name="Barlow D."/>
            <person name="Biffinger J."/>
            <person name="Kelley-Loughnane N."/>
            <person name="Varaljay V.A."/>
            <person name="Crookes-Goodson W.J."/>
        </authorList>
    </citation>
    <scope>NUCLEOTIDE SEQUENCE</scope>
    <source>
        <strain evidence="2">5307AH</strain>
    </source>
</reference>